<dbReference type="Proteomes" id="UP000550501">
    <property type="component" value="Unassembled WGS sequence"/>
</dbReference>
<sequence length="83" mass="9396">MATCGVGMDQGTLGRLRGFYRRLIDQVVEFDPSIPPIARVRRRGGWAYRPRMPEDGDLLIRVNEYAELTVVGRQISRLPAVIP</sequence>
<evidence type="ECO:0000313" key="2">
    <source>
        <dbReference type="Proteomes" id="UP000550501"/>
    </source>
</evidence>
<dbReference type="AlphaFoldDB" id="A0A839QCJ4"/>
<reference evidence="1 2" key="1">
    <citation type="submission" date="2020-08" db="EMBL/GenBank/DDBJ databases">
        <title>The Agave Microbiome: Exploring the role of microbial communities in plant adaptations to desert environments.</title>
        <authorList>
            <person name="Partida-Martinez L.P."/>
        </authorList>
    </citation>
    <scope>NUCLEOTIDE SEQUENCE [LARGE SCALE GENOMIC DNA]</scope>
    <source>
        <strain evidence="1 2">AT2.18</strain>
    </source>
</reference>
<keyword evidence="2" id="KW-1185">Reference proteome</keyword>
<organism evidence="1 2">
    <name type="scientific">Mycolicibacterium iranicum</name>
    <name type="common">Mycobacterium iranicum</name>
    <dbReference type="NCBI Taxonomy" id="912594"/>
    <lineage>
        <taxon>Bacteria</taxon>
        <taxon>Bacillati</taxon>
        <taxon>Actinomycetota</taxon>
        <taxon>Actinomycetes</taxon>
        <taxon>Mycobacteriales</taxon>
        <taxon>Mycobacteriaceae</taxon>
        <taxon>Mycolicibacterium</taxon>
    </lineage>
</organism>
<name>A0A839QCJ4_MYCIR</name>
<gene>
    <name evidence="1" type="ORF">FHR72_005171</name>
</gene>
<evidence type="ECO:0000313" key="1">
    <source>
        <dbReference type="EMBL" id="MBB2993660.1"/>
    </source>
</evidence>
<dbReference type="RefSeq" id="WP_260156251.1">
    <property type="nucleotide sequence ID" value="NZ_JACHVU010000021.1"/>
</dbReference>
<proteinExistence type="predicted"/>
<comment type="caution">
    <text evidence="1">The sequence shown here is derived from an EMBL/GenBank/DDBJ whole genome shotgun (WGS) entry which is preliminary data.</text>
</comment>
<dbReference type="EMBL" id="JACHVU010000021">
    <property type="protein sequence ID" value="MBB2993660.1"/>
    <property type="molecule type" value="Genomic_DNA"/>
</dbReference>
<protein>
    <submittedName>
        <fullName evidence="1">Uncharacterized protein</fullName>
    </submittedName>
</protein>
<accession>A0A839QCJ4</accession>